<evidence type="ECO:0000313" key="3">
    <source>
        <dbReference type="Proteomes" id="UP001652628"/>
    </source>
</evidence>
<feature type="compositionally biased region" description="Acidic residues" evidence="1">
    <location>
        <begin position="279"/>
        <end position="290"/>
    </location>
</feature>
<dbReference type="GeneID" id="108018984"/>
<feature type="domain" description="PARP16 N-terminal" evidence="2">
    <location>
        <begin position="75"/>
        <end position="166"/>
    </location>
</feature>
<dbReference type="Proteomes" id="UP001652628">
    <property type="component" value="Chromosome X"/>
</dbReference>
<proteinExistence type="predicted"/>
<feature type="region of interest" description="Disordered" evidence="1">
    <location>
        <begin position="269"/>
        <end position="307"/>
    </location>
</feature>
<keyword evidence="3" id="KW-1185">Reference proteome</keyword>
<dbReference type="RefSeq" id="XP_065723875.2">
    <property type="nucleotide sequence ID" value="XM_065867803.2"/>
</dbReference>
<dbReference type="InterPro" id="IPR041400">
    <property type="entry name" value="PARP16_N"/>
</dbReference>
<evidence type="ECO:0000259" key="2">
    <source>
        <dbReference type="Pfam" id="PF18084"/>
    </source>
</evidence>
<dbReference type="Pfam" id="PF18084">
    <property type="entry name" value="ARTD15_N"/>
    <property type="match status" value="1"/>
</dbReference>
<sequence length="418" mass="46586">MDTPVPMAMVPTSLNPILIQRSMPAAVARPSQSRTKSPDNEAMDTVLVFKSKEKVAPPASTWLIPLQRLMDEVREALRAQPHASDIRLLIFTAAASSQDHERTLIPVPPQFQAKPGSGCQVDRLRHSVADNWPSCRLMLDSPSADEQYADLTTDDVEALHLLHWLLVATPSSPTLRRMSGLHLRRLCRVLGLARPTLEPGHLLSISYEKDDQGRWGAPSAKPSYAFLGLPFKYLYRFLATGSLEHPPGVPIRLYAQPETALVHCEELDLPSLAPTPPPPEEEPEVQEQVEEQPSPSRSSPGEEKSENPLCWRNSILTSPQRALVICQLPPELDESIAHSPQKHFLEYFVQESVGLRPCYLLLFDESVAAKTMFAWPGRRIEMENTGPSLAQRSRARILGWARHVGDKWGAFKRALAAL</sequence>
<organism evidence="3 4">
    <name type="scientific">Drosophila suzukii</name>
    <name type="common">Spotted-wing drosophila fruit fly</name>
    <dbReference type="NCBI Taxonomy" id="28584"/>
    <lineage>
        <taxon>Eukaryota</taxon>
        <taxon>Metazoa</taxon>
        <taxon>Ecdysozoa</taxon>
        <taxon>Arthropoda</taxon>
        <taxon>Hexapoda</taxon>
        <taxon>Insecta</taxon>
        <taxon>Pterygota</taxon>
        <taxon>Neoptera</taxon>
        <taxon>Endopterygota</taxon>
        <taxon>Diptera</taxon>
        <taxon>Brachycera</taxon>
        <taxon>Muscomorpha</taxon>
        <taxon>Ephydroidea</taxon>
        <taxon>Drosophilidae</taxon>
        <taxon>Drosophila</taxon>
        <taxon>Sophophora</taxon>
    </lineage>
</organism>
<accession>A0AB40DHV0</accession>
<gene>
    <name evidence="4" type="primary">LOC108018984</name>
</gene>
<name>A0AB40DHV0_DROSZ</name>
<evidence type="ECO:0000313" key="4">
    <source>
        <dbReference type="RefSeq" id="XP_065723875.2"/>
    </source>
</evidence>
<protein>
    <submittedName>
        <fullName evidence="4">Uncharacterized protein isoform X1</fullName>
    </submittedName>
</protein>
<evidence type="ECO:0000256" key="1">
    <source>
        <dbReference type="SAM" id="MobiDB-lite"/>
    </source>
</evidence>
<reference evidence="4" key="1">
    <citation type="submission" date="2025-08" db="UniProtKB">
        <authorList>
            <consortium name="RefSeq"/>
        </authorList>
    </citation>
    <scope>IDENTIFICATION</scope>
</reference>
<dbReference type="AlphaFoldDB" id="A0AB40DHV0"/>